<organism evidence="7 8">
    <name type="scientific">Sporolactobacillus kofuensis</name>
    <dbReference type="NCBI Taxonomy" id="269672"/>
    <lineage>
        <taxon>Bacteria</taxon>
        <taxon>Bacillati</taxon>
        <taxon>Bacillota</taxon>
        <taxon>Bacilli</taxon>
        <taxon>Bacillales</taxon>
        <taxon>Sporolactobacillaceae</taxon>
        <taxon>Sporolactobacillus</taxon>
    </lineage>
</organism>
<sequence>MKAFIKRLLAFSIGPAGGAMVALITIPVTTHFVSPAEFGKASMFALVLTILSTFQYLGIDQAYTREFNEVKDRHSLFLHALILPLLFSLVLLFMIMLNLKMTSLFLFGENDQFVASVLLGILLIFTTFERFILLSLRMEEKALTYSLFTILIKLAILAATLCFVLMIRRDFLAVVYSAALGQMLGDSYLMIRHRSYFVMRGFRFDRALFIRMVRFGLPLVVAASASTLLNSAGRLALRSWGSFYAIGMFTAAMKIAAILAVVQSSFTSFWVPTAYRWYSEKQPIQYFQKVSDSVLLLMSVLYFGILFFKDQLMLLLSPQYIPAAGLLGLLCLQPVLYTISETTTLGIVFSRKSYLSIWVSILSLIPCLFLNVLIVPRYGAIGAGLATGISYVLFFMSRSYFSSKNWKGFPLTKHYLVILVLLSAGILNIFHFPFMVWANLGMLLLVMFIQTRSIKILYQSGRKTKRTDGRSSAFFS</sequence>
<dbReference type="EMBL" id="JBHSTQ010000003">
    <property type="protein sequence ID" value="MFC6385816.1"/>
    <property type="molecule type" value="Genomic_DNA"/>
</dbReference>
<feature type="transmembrane region" description="Helical" evidence="6">
    <location>
        <begin position="380"/>
        <end position="401"/>
    </location>
</feature>
<evidence type="ECO:0000313" key="7">
    <source>
        <dbReference type="EMBL" id="MFC6385816.1"/>
    </source>
</evidence>
<feature type="transmembrane region" description="Helical" evidence="6">
    <location>
        <begin position="113"/>
        <end position="133"/>
    </location>
</feature>
<accession>A0ABW1WB75</accession>
<feature type="transmembrane region" description="Helical" evidence="6">
    <location>
        <begin position="320"/>
        <end position="340"/>
    </location>
</feature>
<dbReference type="PANTHER" id="PTHR30250">
    <property type="entry name" value="PST FAMILY PREDICTED COLANIC ACID TRANSPORTER"/>
    <property type="match status" value="1"/>
</dbReference>
<feature type="transmembrane region" description="Helical" evidence="6">
    <location>
        <begin position="413"/>
        <end position="430"/>
    </location>
</feature>
<keyword evidence="5 6" id="KW-0472">Membrane</keyword>
<feature type="transmembrane region" description="Helical" evidence="6">
    <location>
        <begin position="243"/>
        <end position="269"/>
    </location>
</feature>
<proteinExistence type="predicted"/>
<dbReference type="Proteomes" id="UP001596267">
    <property type="component" value="Unassembled WGS sequence"/>
</dbReference>
<feature type="transmembrane region" description="Helical" evidence="6">
    <location>
        <begin position="145"/>
        <end position="167"/>
    </location>
</feature>
<feature type="transmembrane region" description="Helical" evidence="6">
    <location>
        <begin position="212"/>
        <end position="231"/>
    </location>
</feature>
<dbReference type="InterPro" id="IPR002797">
    <property type="entry name" value="Polysacc_synth"/>
</dbReference>
<feature type="transmembrane region" description="Helical" evidence="6">
    <location>
        <begin position="352"/>
        <end position="374"/>
    </location>
</feature>
<reference evidence="8" key="1">
    <citation type="journal article" date="2019" name="Int. J. Syst. Evol. Microbiol.">
        <title>The Global Catalogue of Microorganisms (GCM) 10K type strain sequencing project: providing services to taxonomists for standard genome sequencing and annotation.</title>
        <authorList>
            <consortium name="The Broad Institute Genomics Platform"/>
            <consortium name="The Broad Institute Genome Sequencing Center for Infectious Disease"/>
            <person name="Wu L."/>
            <person name="Ma J."/>
        </authorList>
    </citation>
    <scope>NUCLEOTIDE SEQUENCE [LARGE SCALE GENOMIC DNA]</scope>
    <source>
        <strain evidence="8">CCUG 42001</strain>
    </source>
</reference>
<evidence type="ECO:0000256" key="3">
    <source>
        <dbReference type="ARBA" id="ARBA00022692"/>
    </source>
</evidence>
<evidence type="ECO:0000256" key="4">
    <source>
        <dbReference type="ARBA" id="ARBA00022989"/>
    </source>
</evidence>
<comment type="subcellular location">
    <subcellularLocation>
        <location evidence="1">Cell membrane</location>
        <topology evidence="1">Multi-pass membrane protein</topology>
    </subcellularLocation>
</comment>
<feature type="transmembrane region" description="Helical" evidence="6">
    <location>
        <begin position="173"/>
        <end position="191"/>
    </location>
</feature>
<evidence type="ECO:0000256" key="6">
    <source>
        <dbReference type="SAM" id="Phobius"/>
    </source>
</evidence>
<evidence type="ECO:0000256" key="2">
    <source>
        <dbReference type="ARBA" id="ARBA00022475"/>
    </source>
</evidence>
<evidence type="ECO:0000256" key="1">
    <source>
        <dbReference type="ARBA" id="ARBA00004651"/>
    </source>
</evidence>
<keyword evidence="2" id="KW-1003">Cell membrane</keyword>
<feature type="transmembrane region" description="Helical" evidence="6">
    <location>
        <begin position="41"/>
        <end position="59"/>
    </location>
</feature>
<feature type="transmembrane region" description="Helical" evidence="6">
    <location>
        <begin position="290"/>
        <end position="308"/>
    </location>
</feature>
<keyword evidence="8" id="KW-1185">Reference proteome</keyword>
<keyword evidence="3 6" id="KW-0812">Transmembrane</keyword>
<comment type="caution">
    <text evidence="7">The sequence shown here is derived from an EMBL/GenBank/DDBJ whole genome shotgun (WGS) entry which is preliminary data.</text>
</comment>
<dbReference type="RefSeq" id="WP_253052587.1">
    <property type="nucleotide sequence ID" value="NZ_JAMXWN010000002.1"/>
</dbReference>
<evidence type="ECO:0000256" key="5">
    <source>
        <dbReference type="ARBA" id="ARBA00023136"/>
    </source>
</evidence>
<feature type="transmembrane region" description="Helical" evidence="6">
    <location>
        <begin position="7"/>
        <end position="29"/>
    </location>
</feature>
<feature type="transmembrane region" description="Helical" evidence="6">
    <location>
        <begin position="80"/>
        <end position="101"/>
    </location>
</feature>
<protein>
    <submittedName>
        <fullName evidence="7">Lipopolysaccharide biosynthesis protein</fullName>
    </submittedName>
</protein>
<dbReference type="PANTHER" id="PTHR30250:SF11">
    <property type="entry name" value="O-ANTIGEN TRANSPORTER-RELATED"/>
    <property type="match status" value="1"/>
</dbReference>
<evidence type="ECO:0000313" key="8">
    <source>
        <dbReference type="Proteomes" id="UP001596267"/>
    </source>
</evidence>
<dbReference type="Pfam" id="PF01943">
    <property type="entry name" value="Polysacc_synt"/>
    <property type="match status" value="1"/>
</dbReference>
<gene>
    <name evidence="7" type="ORF">ACFP7A_04310</name>
</gene>
<keyword evidence="4 6" id="KW-1133">Transmembrane helix</keyword>
<dbReference type="InterPro" id="IPR050833">
    <property type="entry name" value="Poly_Biosynth_Transport"/>
</dbReference>
<name>A0ABW1WB75_9BACL</name>